<dbReference type="Pfam" id="PF12833">
    <property type="entry name" value="HTH_18"/>
    <property type="match status" value="1"/>
</dbReference>
<dbReference type="PROSITE" id="PS01124">
    <property type="entry name" value="HTH_ARAC_FAMILY_2"/>
    <property type="match status" value="1"/>
</dbReference>
<dbReference type="Proteomes" id="UP000465306">
    <property type="component" value="Unassembled WGS sequence"/>
</dbReference>
<evidence type="ECO:0000256" key="2">
    <source>
        <dbReference type="ARBA" id="ARBA00023125"/>
    </source>
</evidence>
<dbReference type="InterPro" id="IPR050204">
    <property type="entry name" value="AraC_XylS_family_regulators"/>
</dbReference>
<dbReference type="RefSeq" id="WP_085073487.1">
    <property type="nucleotide sequence ID" value="NZ_LQPD01000057.1"/>
</dbReference>
<evidence type="ECO:0000259" key="4">
    <source>
        <dbReference type="PROSITE" id="PS01124"/>
    </source>
</evidence>
<name>A0ABQ1BKH9_9MYCO</name>
<evidence type="ECO:0000256" key="1">
    <source>
        <dbReference type="ARBA" id="ARBA00023015"/>
    </source>
</evidence>
<reference evidence="5 6" key="1">
    <citation type="journal article" date="2019" name="Emerg. Microbes Infect.">
        <title>Comprehensive subspecies identification of 175 nontuberculous mycobacteria species based on 7547 genomic profiles.</title>
        <authorList>
            <person name="Matsumoto Y."/>
            <person name="Kinjo T."/>
            <person name="Motooka D."/>
            <person name="Nabeya D."/>
            <person name="Jung N."/>
            <person name="Uechi K."/>
            <person name="Horii T."/>
            <person name="Iida T."/>
            <person name="Fujita J."/>
            <person name="Nakamura S."/>
        </authorList>
    </citation>
    <scope>NUCLEOTIDE SEQUENCE [LARGE SCALE GENOMIC DNA]</scope>
    <source>
        <strain evidence="5 6">JCM 13573</strain>
    </source>
</reference>
<dbReference type="InterPro" id="IPR035418">
    <property type="entry name" value="AraC-bd_2"/>
</dbReference>
<keyword evidence="6" id="KW-1185">Reference proteome</keyword>
<dbReference type="EMBL" id="BLKU01000003">
    <property type="protein sequence ID" value="GFG63993.1"/>
    <property type="molecule type" value="Genomic_DNA"/>
</dbReference>
<organism evidence="5 6">
    <name type="scientific">Mycobacterium kubicae</name>
    <dbReference type="NCBI Taxonomy" id="120959"/>
    <lineage>
        <taxon>Bacteria</taxon>
        <taxon>Bacillati</taxon>
        <taxon>Actinomycetota</taxon>
        <taxon>Actinomycetes</taxon>
        <taxon>Mycobacteriales</taxon>
        <taxon>Mycobacteriaceae</taxon>
        <taxon>Mycobacterium</taxon>
        <taxon>Mycobacterium simiae complex</taxon>
    </lineage>
</organism>
<evidence type="ECO:0000256" key="3">
    <source>
        <dbReference type="ARBA" id="ARBA00023163"/>
    </source>
</evidence>
<dbReference type="PANTHER" id="PTHR46796">
    <property type="entry name" value="HTH-TYPE TRANSCRIPTIONAL ACTIVATOR RHAS-RELATED"/>
    <property type="match status" value="1"/>
</dbReference>
<dbReference type="PANTHER" id="PTHR46796:SF12">
    <property type="entry name" value="HTH-TYPE DNA-BINDING TRANSCRIPTIONAL ACTIVATOR EUTR"/>
    <property type="match status" value="1"/>
</dbReference>
<dbReference type="SUPFAM" id="SSF46689">
    <property type="entry name" value="Homeodomain-like"/>
    <property type="match status" value="1"/>
</dbReference>
<keyword evidence="1" id="KW-0805">Transcription regulation</keyword>
<dbReference type="Pfam" id="PF14525">
    <property type="entry name" value="AraC_binding_2"/>
    <property type="match status" value="1"/>
</dbReference>
<gene>
    <name evidence="5" type="ORF">MKUB_14830</name>
</gene>
<proteinExistence type="predicted"/>
<feature type="domain" description="HTH araC/xylS-type" evidence="4">
    <location>
        <begin position="224"/>
        <end position="325"/>
    </location>
</feature>
<accession>A0ABQ1BKH9</accession>
<keyword evidence="2" id="KW-0238">DNA-binding</keyword>
<evidence type="ECO:0000313" key="6">
    <source>
        <dbReference type="Proteomes" id="UP000465306"/>
    </source>
</evidence>
<dbReference type="Gene3D" id="1.10.10.60">
    <property type="entry name" value="Homeodomain-like"/>
    <property type="match status" value="1"/>
</dbReference>
<keyword evidence="3" id="KW-0804">Transcription</keyword>
<dbReference type="SMART" id="SM00342">
    <property type="entry name" value="HTH_ARAC"/>
    <property type="match status" value="1"/>
</dbReference>
<evidence type="ECO:0000313" key="5">
    <source>
        <dbReference type="EMBL" id="GFG63993.1"/>
    </source>
</evidence>
<dbReference type="InterPro" id="IPR018060">
    <property type="entry name" value="HTH_AraC"/>
</dbReference>
<comment type="caution">
    <text evidence="5">The sequence shown here is derived from an EMBL/GenBank/DDBJ whole genome shotgun (WGS) entry which is preliminary data.</text>
</comment>
<sequence>MYEGALRTDVDAHAWMKANTFESFGLVCCGQPHLKLLSDPDSFSLTQRVGRMGPITLSEITVGSDLAMDDGEVCGSYRVLVLNSGRTDCVHRGLSVTGGPGTAAVYAPDGLGTGRWAAGSRMICVKINRSAIDDALSDAIGRQLTSQPVFTPVLPPNAAPTRSWINLLVHFKEQFFCPDSLLNQPFVGLPFVDSLVRGLLLAADHSHREALAEDVTMIAPRAVRRAIEIMEEEADLPLTLSSIAARTHVSVRSLQQGFRRYLETSPMVYLREVRLHRAHQALLESDPSMVNVASVAHRWGFSNLGRFAAAHADRYGEAPSVTLRRRAFRSNAIKTSTLTSR</sequence>
<dbReference type="InterPro" id="IPR009057">
    <property type="entry name" value="Homeodomain-like_sf"/>
</dbReference>
<protein>
    <submittedName>
        <fullName evidence="5">Transcriptional regulator</fullName>
    </submittedName>
</protein>